<accession>A0AAV4B4Z2</accession>
<dbReference type="EMBL" id="BLXT01004499">
    <property type="protein sequence ID" value="GFO13764.1"/>
    <property type="molecule type" value="Genomic_DNA"/>
</dbReference>
<sequence length="83" mass="9797">MIEFPVSMKPARHVTSYKTCREVTRFKYFAQERNIHSSWQTERDTDGPLPVVFARNRKKRLHMSYPNAEKWLMSALEDGPPCP</sequence>
<dbReference type="Proteomes" id="UP000735302">
    <property type="component" value="Unassembled WGS sequence"/>
</dbReference>
<proteinExistence type="predicted"/>
<evidence type="ECO:0000313" key="1">
    <source>
        <dbReference type="EMBL" id="GFO13764.1"/>
    </source>
</evidence>
<protein>
    <submittedName>
        <fullName evidence="1">Uncharacterized protein</fullName>
    </submittedName>
</protein>
<dbReference type="AlphaFoldDB" id="A0AAV4B4Z2"/>
<organism evidence="1 2">
    <name type="scientific">Plakobranchus ocellatus</name>
    <dbReference type="NCBI Taxonomy" id="259542"/>
    <lineage>
        <taxon>Eukaryota</taxon>
        <taxon>Metazoa</taxon>
        <taxon>Spiralia</taxon>
        <taxon>Lophotrochozoa</taxon>
        <taxon>Mollusca</taxon>
        <taxon>Gastropoda</taxon>
        <taxon>Heterobranchia</taxon>
        <taxon>Euthyneura</taxon>
        <taxon>Panpulmonata</taxon>
        <taxon>Sacoglossa</taxon>
        <taxon>Placobranchoidea</taxon>
        <taxon>Plakobranchidae</taxon>
        <taxon>Plakobranchus</taxon>
    </lineage>
</organism>
<comment type="caution">
    <text evidence="1">The sequence shown here is derived from an EMBL/GenBank/DDBJ whole genome shotgun (WGS) entry which is preliminary data.</text>
</comment>
<keyword evidence="2" id="KW-1185">Reference proteome</keyword>
<evidence type="ECO:0000313" key="2">
    <source>
        <dbReference type="Proteomes" id="UP000735302"/>
    </source>
</evidence>
<gene>
    <name evidence="1" type="ORF">PoB_004026900</name>
</gene>
<name>A0AAV4B4Z2_9GAST</name>
<reference evidence="1 2" key="1">
    <citation type="journal article" date="2021" name="Elife">
        <title>Chloroplast acquisition without the gene transfer in kleptoplastic sea slugs, Plakobranchus ocellatus.</title>
        <authorList>
            <person name="Maeda T."/>
            <person name="Takahashi S."/>
            <person name="Yoshida T."/>
            <person name="Shimamura S."/>
            <person name="Takaki Y."/>
            <person name="Nagai Y."/>
            <person name="Toyoda A."/>
            <person name="Suzuki Y."/>
            <person name="Arimoto A."/>
            <person name="Ishii H."/>
            <person name="Satoh N."/>
            <person name="Nishiyama T."/>
            <person name="Hasebe M."/>
            <person name="Maruyama T."/>
            <person name="Minagawa J."/>
            <person name="Obokata J."/>
            <person name="Shigenobu S."/>
        </authorList>
    </citation>
    <scope>NUCLEOTIDE SEQUENCE [LARGE SCALE GENOMIC DNA]</scope>
</reference>